<dbReference type="Gene3D" id="3.40.190.10">
    <property type="entry name" value="Periplasmic binding protein-like II"/>
    <property type="match status" value="1"/>
</dbReference>
<reference evidence="3" key="1">
    <citation type="submission" date="2022-08" db="EMBL/GenBank/DDBJ databases">
        <title>Genome sequencing of akame (Lates japonicus).</title>
        <authorList>
            <person name="Hashiguchi Y."/>
            <person name="Takahashi H."/>
        </authorList>
    </citation>
    <scope>NUCLEOTIDE SEQUENCE</scope>
    <source>
        <strain evidence="3">Kochi</strain>
    </source>
</reference>
<sequence length="271" mass="30095">MPMMNEWWGRTISGRSSGPGGETENYRASRCPLDKIVTIHQEPFVYVKPAPDGTCKEEMTLNGVHSKYICTGPNETIPAEKPIRQSIYHGEAEPVDIYFRRQVELSTMYRHMEKHNYESADEAIQAVRDNKLQAIWGPKCAGAQFAGAHLVTTESCFPLGFGIGVFMLVAGGIAAGIFLIFIEIAYKLHKDVRRKQMQLAFAAANVWRKNLQIAIRETVISNIFMYCKRPPCRSSESREANGARVSCVCLQESKEASGSQAVAGTPSLVCN</sequence>
<name>A0AAD3RDF5_LATJO</name>
<proteinExistence type="predicted"/>
<keyword evidence="3" id="KW-0675">Receptor</keyword>
<keyword evidence="4" id="KW-1185">Reference proteome</keyword>
<dbReference type="Proteomes" id="UP001279410">
    <property type="component" value="Unassembled WGS sequence"/>
</dbReference>
<organism evidence="3 4">
    <name type="scientific">Lates japonicus</name>
    <name type="common">Japanese lates</name>
    <dbReference type="NCBI Taxonomy" id="270547"/>
    <lineage>
        <taxon>Eukaryota</taxon>
        <taxon>Metazoa</taxon>
        <taxon>Chordata</taxon>
        <taxon>Craniata</taxon>
        <taxon>Vertebrata</taxon>
        <taxon>Euteleostomi</taxon>
        <taxon>Actinopterygii</taxon>
        <taxon>Neopterygii</taxon>
        <taxon>Teleostei</taxon>
        <taxon>Neoteleostei</taxon>
        <taxon>Acanthomorphata</taxon>
        <taxon>Carangaria</taxon>
        <taxon>Carangaria incertae sedis</taxon>
        <taxon>Centropomidae</taxon>
        <taxon>Lates</taxon>
    </lineage>
</organism>
<keyword evidence="2" id="KW-0812">Transmembrane</keyword>
<dbReference type="AlphaFoldDB" id="A0AAD3RDF5"/>
<evidence type="ECO:0000256" key="2">
    <source>
        <dbReference type="SAM" id="Phobius"/>
    </source>
</evidence>
<keyword evidence="2" id="KW-1133">Transmembrane helix</keyword>
<evidence type="ECO:0000313" key="3">
    <source>
        <dbReference type="EMBL" id="GLD66284.1"/>
    </source>
</evidence>
<gene>
    <name evidence="3" type="ORF">AKAME5_001768900</name>
</gene>
<feature type="transmembrane region" description="Helical" evidence="2">
    <location>
        <begin position="159"/>
        <end position="186"/>
    </location>
</feature>
<evidence type="ECO:0000313" key="4">
    <source>
        <dbReference type="Proteomes" id="UP001279410"/>
    </source>
</evidence>
<dbReference type="EMBL" id="BRZM01000090">
    <property type="protein sequence ID" value="GLD66284.1"/>
    <property type="molecule type" value="Genomic_DNA"/>
</dbReference>
<accession>A0AAD3RDF5</accession>
<protein>
    <submittedName>
        <fullName evidence="3">Glutamate receptor ionotropic, NMDA 1 isoform X7</fullName>
    </submittedName>
</protein>
<feature type="region of interest" description="Disordered" evidence="1">
    <location>
        <begin position="1"/>
        <end position="26"/>
    </location>
</feature>
<evidence type="ECO:0000256" key="1">
    <source>
        <dbReference type="SAM" id="MobiDB-lite"/>
    </source>
</evidence>
<keyword evidence="2" id="KW-0472">Membrane</keyword>
<comment type="caution">
    <text evidence="3">The sequence shown here is derived from an EMBL/GenBank/DDBJ whole genome shotgun (WGS) entry which is preliminary data.</text>
</comment>